<accession>A0A8J3HVU7</accession>
<keyword evidence="2" id="KW-0812">Transmembrane</keyword>
<feature type="transmembrane region" description="Helical" evidence="2">
    <location>
        <begin position="6"/>
        <end position="22"/>
    </location>
</feature>
<feature type="transmembrane region" description="Helical" evidence="2">
    <location>
        <begin position="163"/>
        <end position="185"/>
    </location>
</feature>
<evidence type="ECO:0000256" key="2">
    <source>
        <dbReference type="SAM" id="Phobius"/>
    </source>
</evidence>
<keyword evidence="2" id="KW-1133">Transmembrane helix</keyword>
<keyword evidence="4" id="KW-1185">Reference proteome</keyword>
<dbReference type="AlphaFoldDB" id="A0A8J3HVU7"/>
<feature type="transmembrane region" description="Helical" evidence="2">
    <location>
        <begin position="191"/>
        <end position="212"/>
    </location>
</feature>
<evidence type="ECO:0000313" key="3">
    <source>
        <dbReference type="EMBL" id="GHM59860.1"/>
    </source>
</evidence>
<evidence type="ECO:0000256" key="1">
    <source>
        <dbReference type="SAM" id="MobiDB-lite"/>
    </source>
</evidence>
<feature type="compositionally biased region" description="Polar residues" evidence="1">
    <location>
        <begin position="265"/>
        <end position="280"/>
    </location>
</feature>
<feature type="region of interest" description="Disordered" evidence="1">
    <location>
        <begin position="260"/>
        <end position="280"/>
    </location>
</feature>
<reference evidence="3 4" key="1">
    <citation type="journal article" date="2021" name="Microb. Ecol.">
        <title>Candidatus Mesenet longicola: Novel Endosymbionts of Brontispa longissima that Induce Cytoplasmic Incompatibility.</title>
        <authorList>
            <person name="Takano S."/>
            <person name="Gotoh Y."/>
            <person name="Hayashi T."/>
        </authorList>
    </citation>
    <scope>NUCLEOTIDE SEQUENCE [LARGE SCALE GENOMIC DNA]</scope>
    <source>
        <strain evidence="3">L5</strain>
    </source>
</reference>
<name>A0A8J3HVU7_9RICK</name>
<organism evidence="3 4">
    <name type="scientific">Candidatus Mesenet longicola</name>
    <dbReference type="NCBI Taxonomy" id="1892558"/>
    <lineage>
        <taxon>Bacteria</taxon>
        <taxon>Pseudomonadati</taxon>
        <taxon>Pseudomonadota</taxon>
        <taxon>Alphaproteobacteria</taxon>
        <taxon>Rickettsiales</taxon>
        <taxon>Anaplasmataceae</taxon>
        <taxon>Candidatus Mesenet</taxon>
    </lineage>
</organism>
<protein>
    <submittedName>
        <fullName evidence="3">Uncharacterized protein</fullName>
    </submittedName>
</protein>
<comment type="caution">
    <text evidence="3">The sequence shown here is derived from an EMBL/GenBank/DDBJ whole genome shotgun (WGS) entry which is preliminary data.</text>
</comment>
<gene>
    <name evidence="3" type="ORF">sL5_08530</name>
</gene>
<keyword evidence="2" id="KW-0472">Membrane</keyword>
<dbReference type="Proteomes" id="UP000637906">
    <property type="component" value="Unassembled WGS sequence"/>
</dbReference>
<sequence>MDTILPTIFCLPHLILFFILFQDRFLGEAIKSEIDEQIEALEKTGLSENQRTKICYPFQKDDIKKELYSIKEKTKDCYKGTELIKLTRMKLTSDRNRVFIPYPKRSVKILYVKFIKEKFKAALIKHIETSDTSKVQDICLTFMEEDLQKKMVRANRAARVKDYILCVFFCGMIVGPVVSCVLYGITNKEMLLTSSIPIPLLAILSLCIVSLYELSTKNTVRNELEEIKKSLNLNCENNQLKSEQALTNSNLKENASSGNLIEATTAPQAQNSPGHSPSPQ</sequence>
<evidence type="ECO:0000313" key="4">
    <source>
        <dbReference type="Proteomes" id="UP000637906"/>
    </source>
</evidence>
<proteinExistence type="predicted"/>
<dbReference type="EMBL" id="BNGU01000041">
    <property type="protein sequence ID" value="GHM59860.1"/>
    <property type="molecule type" value="Genomic_DNA"/>
</dbReference>